<dbReference type="SUPFAM" id="SSF55920">
    <property type="entry name" value="Creatinase/aminopeptidase"/>
    <property type="match status" value="1"/>
</dbReference>
<feature type="domain" description="Creatinase N-terminal" evidence="2">
    <location>
        <begin position="31"/>
        <end position="109"/>
    </location>
</feature>
<dbReference type="Pfam" id="PF00557">
    <property type="entry name" value="Peptidase_M24"/>
    <property type="match status" value="1"/>
</dbReference>
<dbReference type="EMBL" id="AUZY01002768">
    <property type="protein sequence ID" value="EQD71490.1"/>
    <property type="molecule type" value="Genomic_DNA"/>
</dbReference>
<sequence>MDATAPGKPYFTGLPLFPRAEIAMTHHTSLRHLRSHMNARGVAACIVPTADPHLSEYLPARWKTRAWLSGFSGSAGTLVVGGDFAGLWTDSRYFEQAERELAGSDIAVDEAARGPCARASGLAERASACRRQGVDRAGHAQPGRRAPVARDVRSAGIELLLEDLPGAIWSTRPALPTAPIRAHDPAFACATRGARLAGTCTALHDAGATHHLISSLDDIAWITLLRGSDVEYNPVFLAHLLVAADRATLFVPSGKIDPALRAALAADGIILADYADITAACAALPADARLLVDPARVAVATLAALPASVQRIEASNPSTAVKARKSTCELDHWREVMARDGAALVRAFRQIDTRVRGGGQLSEMDVDDIICAERAREADFIAPSFATIAGYAANGALPHYRATPQHHAPLQARGLLLVDSGGQYLGGTTDITRVWALGETTSEEREDFTRVLAGMIALSRARFRPAPPGRNWMRWRARRCGPPMRTMATAPATAWVISSMCTRARRASAHPCLAARWWRWSRAWSPRSSPVCIVPDATVCATRISRPHAKARSPSSACFWSSRHSRCAPSTRDRCCPRCSMPRRARGWMPTTHACAPSSHRA</sequence>
<dbReference type="PANTHER" id="PTHR43763:SF6">
    <property type="entry name" value="XAA-PRO AMINOPEPTIDASE 1"/>
    <property type="match status" value="1"/>
</dbReference>
<dbReference type="Pfam" id="PF01321">
    <property type="entry name" value="Creatinase_N"/>
    <property type="match status" value="1"/>
</dbReference>
<organism evidence="3">
    <name type="scientific">mine drainage metagenome</name>
    <dbReference type="NCBI Taxonomy" id="410659"/>
    <lineage>
        <taxon>unclassified sequences</taxon>
        <taxon>metagenomes</taxon>
        <taxon>ecological metagenomes</taxon>
    </lineage>
</organism>
<evidence type="ECO:0000259" key="2">
    <source>
        <dbReference type="Pfam" id="PF01321"/>
    </source>
</evidence>
<dbReference type="GO" id="GO:0005737">
    <property type="term" value="C:cytoplasm"/>
    <property type="evidence" value="ECO:0007669"/>
    <property type="project" value="UniProtKB-ARBA"/>
</dbReference>
<dbReference type="InterPro" id="IPR036005">
    <property type="entry name" value="Creatinase/aminopeptidase-like"/>
</dbReference>
<evidence type="ECO:0000313" key="3">
    <source>
        <dbReference type="EMBL" id="EQD71490.1"/>
    </source>
</evidence>
<dbReference type="Pfam" id="PF16189">
    <property type="entry name" value="Creatinase_N_2"/>
    <property type="match status" value="1"/>
</dbReference>
<accession>T1CQT6</accession>
<name>T1CQT6_9ZZZZ</name>
<reference evidence="3" key="1">
    <citation type="submission" date="2013-08" db="EMBL/GenBank/DDBJ databases">
        <authorList>
            <person name="Mendez C."/>
            <person name="Richter M."/>
            <person name="Ferrer M."/>
            <person name="Sanchez J."/>
        </authorList>
    </citation>
    <scope>NUCLEOTIDE SEQUENCE</scope>
</reference>
<feature type="domain" description="Peptidase M24" evidence="1">
    <location>
        <begin position="334"/>
        <end position="462"/>
    </location>
</feature>
<dbReference type="Gene3D" id="3.90.230.10">
    <property type="entry name" value="Creatinase/methionine aminopeptidase superfamily"/>
    <property type="match status" value="1"/>
</dbReference>
<dbReference type="PANTHER" id="PTHR43763">
    <property type="entry name" value="XAA-PRO AMINOPEPTIDASE 1"/>
    <property type="match status" value="1"/>
</dbReference>
<protein>
    <submittedName>
        <fullName evidence="3">Peptidase, M24 family protein</fullName>
    </submittedName>
</protein>
<dbReference type="InterPro" id="IPR050422">
    <property type="entry name" value="X-Pro_aminopeptidase_P"/>
</dbReference>
<dbReference type="InterPro" id="IPR029149">
    <property type="entry name" value="Creatin/AminoP/Spt16_N"/>
</dbReference>
<gene>
    <name evidence="3" type="ORF">B1B_04428</name>
</gene>
<dbReference type="InterPro" id="IPR000994">
    <property type="entry name" value="Pept_M24"/>
</dbReference>
<dbReference type="AlphaFoldDB" id="T1CQT6"/>
<dbReference type="InterPro" id="IPR000587">
    <property type="entry name" value="Creatinase_N"/>
</dbReference>
<proteinExistence type="predicted"/>
<evidence type="ECO:0000259" key="1">
    <source>
        <dbReference type="Pfam" id="PF00557"/>
    </source>
</evidence>
<reference evidence="3" key="2">
    <citation type="journal article" date="2014" name="ISME J.">
        <title>Microbial stratification in low pH oxic and suboxic macroscopic growths along an acid mine drainage.</title>
        <authorList>
            <person name="Mendez-Garcia C."/>
            <person name="Mesa V."/>
            <person name="Sprenger R.R."/>
            <person name="Richter M."/>
            <person name="Diez M.S."/>
            <person name="Solano J."/>
            <person name="Bargiela R."/>
            <person name="Golyshina O.V."/>
            <person name="Manteca A."/>
            <person name="Ramos J.L."/>
            <person name="Gallego J.R."/>
            <person name="Llorente I."/>
            <person name="Martins Dos Santos V.A."/>
            <person name="Jensen O.N."/>
            <person name="Pelaez A.I."/>
            <person name="Sanchez J."/>
            <person name="Ferrer M."/>
        </authorList>
    </citation>
    <scope>NUCLEOTIDE SEQUENCE</scope>
</reference>
<comment type="caution">
    <text evidence="3">The sequence shown here is derived from an EMBL/GenBank/DDBJ whole genome shotgun (WGS) entry which is preliminary data.</text>
</comment>
<dbReference type="Gene3D" id="3.40.350.10">
    <property type="entry name" value="Creatinase/prolidase N-terminal domain"/>
    <property type="match status" value="2"/>
</dbReference>
<dbReference type="SUPFAM" id="SSF53092">
    <property type="entry name" value="Creatinase/prolidase N-terminal domain"/>
    <property type="match status" value="1"/>
</dbReference>